<keyword evidence="5" id="KW-1185">Reference proteome</keyword>
<feature type="region of interest" description="Disordered" evidence="2">
    <location>
        <begin position="738"/>
        <end position="760"/>
    </location>
</feature>
<dbReference type="SMART" id="SM00343">
    <property type="entry name" value="ZnF_C2HC"/>
    <property type="match status" value="2"/>
</dbReference>
<accession>A0AAD8QKN0</accession>
<organism evidence="4 5">
    <name type="scientific">Lolium multiflorum</name>
    <name type="common">Italian ryegrass</name>
    <name type="synonym">Lolium perenne subsp. multiflorum</name>
    <dbReference type="NCBI Taxonomy" id="4521"/>
    <lineage>
        <taxon>Eukaryota</taxon>
        <taxon>Viridiplantae</taxon>
        <taxon>Streptophyta</taxon>
        <taxon>Embryophyta</taxon>
        <taxon>Tracheophyta</taxon>
        <taxon>Spermatophyta</taxon>
        <taxon>Magnoliopsida</taxon>
        <taxon>Liliopsida</taxon>
        <taxon>Poales</taxon>
        <taxon>Poaceae</taxon>
        <taxon>BOP clade</taxon>
        <taxon>Pooideae</taxon>
        <taxon>Poodae</taxon>
        <taxon>Poeae</taxon>
        <taxon>Poeae Chloroplast Group 2 (Poeae type)</taxon>
        <taxon>Loliodinae</taxon>
        <taxon>Loliinae</taxon>
        <taxon>Lolium</taxon>
    </lineage>
</organism>
<feature type="compositionally biased region" description="Gly residues" evidence="2">
    <location>
        <begin position="457"/>
        <end position="470"/>
    </location>
</feature>
<gene>
    <name evidence="4" type="ORF">QYE76_017457</name>
</gene>
<feature type="region of interest" description="Disordered" evidence="2">
    <location>
        <begin position="1"/>
        <end position="62"/>
    </location>
</feature>
<dbReference type="PROSITE" id="PS50158">
    <property type="entry name" value="ZF_CCHC"/>
    <property type="match status" value="2"/>
</dbReference>
<dbReference type="Proteomes" id="UP001231189">
    <property type="component" value="Unassembled WGS sequence"/>
</dbReference>
<dbReference type="AlphaFoldDB" id="A0AAD8QKN0"/>
<evidence type="ECO:0000313" key="5">
    <source>
        <dbReference type="Proteomes" id="UP001231189"/>
    </source>
</evidence>
<sequence>MDSIASHPPGFSRRWAPEGSSASASSASPLRKDHVSGLGLSSASSGESVAPRPELGKAALPEERARVQDRLVWEQAKPSRGMRWTRRIETRREAGAGWGASAPDMAGLCFRCFLPGHRKRDCTNAEVCMRCWQRGHPAKECKRPRSPSPASEEELRQRALAKMARRSSPVRGQQGGPAMRSMRPPSPPAPVLPPPPPPPPSSAQVLPPPPPPPPVASRLPPMEAWPPLAVEQAAELRGPESALPPSQPMLCVVRRTAAMCDLEQRLQFALVASVGGRRPAVSCEQVAAALRWRGVPVGAVSVHSFAPEDFLLVFESKEIRDHVAGMPPVLVAGAPLSLKLWNRQAQATLVPLKTRVLLAIEGIPPHAWDTAVVEDLLGSSCAVHEVAPETKARSDLSLFKLTAWTSDLEAIPVARRLAVPEPIVGGGPEATVLNGGIKTLHYKVLIHVVRVEEEVGDGSGLEQGPAGRGPAGFSDRGVGGSDGDGGGAGGAGAQRRCRDLAWSRGVPDRRRGPGGGDGAAQLAGSPASHAAAPAPELEKNWALPRLCSPAPLTIQTAQIVTTGRQAWAVKAAAPAVLKTAFDQIEREEMEAADKAAPPAVLKTAFGQKEREEREVAEKFLGAAVVEEMEPLATGHVAVPEGAVADLGHATDQVKWVDAPDSLQDADPEPVVADAEEPGGQCMERDMLVSSPSASSVGSTDRSLSEDLEAACEGVEERVPCNPVHVEEYVQISVSDHREVRRETAGSDGSLSHWEESQAQTSFTGPNSLMQLVPRVVAQQQDPVQCSREVRPESVSEEVATAGEQEKMELALARVKSFCSSLLKTLAPPLLQEYEKATGLRADAEPFTPKRVTRRSAAARAGTQVKMASAAESSLLKALGFCPENLSVDESDLRRFKEFFNSPVQDSHLRVMAAIFGKEIPRSWESEEHCRVAVPAQ</sequence>
<feature type="compositionally biased region" description="Low complexity" evidence="2">
    <location>
        <begin position="36"/>
        <end position="50"/>
    </location>
</feature>
<proteinExistence type="predicted"/>
<reference evidence="4" key="1">
    <citation type="submission" date="2023-07" db="EMBL/GenBank/DDBJ databases">
        <title>A chromosome-level genome assembly of Lolium multiflorum.</title>
        <authorList>
            <person name="Chen Y."/>
            <person name="Copetti D."/>
            <person name="Kolliker R."/>
            <person name="Studer B."/>
        </authorList>
    </citation>
    <scope>NUCLEOTIDE SEQUENCE</scope>
    <source>
        <strain evidence="4">02402/16</strain>
        <tissue evidence="4">Leaf</tissue>
    </source>
</reference>
<dbReference type="GO" id="GO:0008270">
    <property type="term" value="F:zinc ion binding"/>
    <property type="evidence" value="ECO:0007669"/>
    <property type="project" value="UniProtKB-KW"/>
</dbReference>
<keyword evidence="1" id="KW-0863">Zinc-finger</keyword>
<dbReference type="GO" id="GO:0003676">
    <property type="term" value="F:nucleic acid binding"/>
    <property type="evidence" value="ECO:0007669"/>
    <property type="project" value="InterPro"/>
</dbReference>
<feature type="domain" description="CCHC-type" evidence="3">
    <location>
        <begin position="109"/>
        <end position="124"/>
    </location>
</feature>
<dbReference type="SUPFAM" id="SSF57756">
    <property type="entry name" value="Retrovirus zinc finger-like domains"/>
    <property type="match status" value="1"/>
</dbReference>
<dbReference type="InterPro" id="IPR036875">
    <property type="entry name" value="Znf_CCHC_sf"/>
</dbReference>
<evidence type="ECO:0000313" key="4">
    <source>
        <dbReference type="EMBL" id="KAK1602908.1"/>
    </source>
</evidence>
<dbReference type="InterPro" id="IPR053253">
    <property type="entry name" value="Sex_diff_modulator"/>
</dbReference>
<feature type="compositionally biased region" description="Basic and acidic residues" evidence="2">
    <location>
        <begin position="496"/>
        <end position="511"/>
    </location>
</feature>
<dbReference type="PANTHER" id="PTHR33087">
    <property type="entry name" value="OS07G0539200 PROTEIN"/>
    <property type="match status" value="1"/>
</dbReference>
<dbReference type="Gene3D" id="4.10.60.10">
    <property type="entry name" value="Zinc finger, CCHC-type"/>
    <property type="match status" value="1"/>
</dbReference>
<feature type="domain" description="CCHC-type" evidence="3">
    <location>
        <begin position="128"/>
        <end position="143"/>
    </location>
</feature>
<dbReference type="PANTHER" id="PTHR33087:SF42">
    <property type="entry name" value="DUF4283 DOMAIN-CONTAINING PROTEIN"/>
    <property type="match status" value="1"/>
</dbReference>
<feature type="compositionally biased region" description="Gly residues" evidence="2">
    <location>
        <begin position="477"/>
        <end position="492"/>
    </location>
</feature>
<feature type="compositionally biased region" description="Pro residues" evidence="2">
    <location>
        <begin position="184"/>
        <end position="215"/>
    </location>
</feature>
<evidence type="ECO:0000256" key="2">
    <source>
        <dbReference type="SAM" id="MobiDB-lite"/>
    </source>
</evidence>
<evidence type="ECO:0000259" key="3">
    <source>
        <dbReference type="PROSITE" id="PS50158"/>
    </source>
</evidence>
<dbReference type="EMBL" id="JAUUTY010000160">
    <property type="protein sequence ID" value="KAK1602908.1"/>
    <property type="molecule type" value="Genomic_DNA"/>
</dbReference>
<name>A0AAD8QKN0_LOLMU</name>
<feature type="region of interest" description="Disordered" evidence="2">
    <location>
        <begin position="457"/>
        <end position="534"/>
    </location>
</feature>
<evidence type="ECO:0000256" key="1">
    <source>
        <dbReference type="PROSITE-ProRule" id="PRU00047"/>
    </source>
</evidence>
<keyword evidence="1" id="KW-0479">Metal-binding</keyword>
<dbReference type="InterPro" id="IPR001878">
    <property type="entry name" value="Znf_CCHC"/>
</dbReference>
<feature type="compositionally biased region" description="Low complexity" evidence="2">
    <location>
        <begin position="519"/>
        <end position="534"/>
    </location>
</feature>
<feature type="region of interest" description="Disordered" evidence="2">
    <location>
        <begin position="136"/>
        <end position="220"/>
    </location>
</feature>
<keyword evidence="1" id="KW-0862">Zinc</keyword>
<protein>
    <recommendedName>
        <fullName evidence="3">CCHC-type domain-containing protein</fullName>
    </recommendedName>
</protein>
<comment type="caution">
    <text evidence="4">The sequence shown here is derived from an EMBL/GenBank/DDBJ whole genome shotgun (WGS) entry which is preliminary data.</text>
</comment>